<dbReference type="InterPro" id="IPR043129">
    <property type="entry name" value="ATPase_NBD"/>
</dbReference>
<dbReference type="PANTHER" id="PTHR30005:SF14">
    <property type="entry name" value="EXOPOLYPHOSPHATASE"/>
    <property type="match status" value="1"/>
</dbReference>
<evidence type="ECO:0000259" key="2">
    <source>
        <dbReference type="Pfam" id="PF02541"/>
    </source>
</evidence>
<feature type="domain" description="Ppx/GppA phosphatase N-terminal" evidence="2">
    <location>
        <begin position="31"/>
        <end position="312"/>
    </location>
</feature>
<keyword evidence="1" id="KW-0378">Hydrolase</keyword>
<dbReference type="PANTHER" id="PTHR30005">
    <property type="entry name" value="EXOPOLYPHOSPHATASE"/>
    <property type="match status" value="1"/>
</dbReference>
<dbReference type="GO" id="GO:0004309">
    <property type="term" value="F:exopolyphosphatase activity"/>
    <property type="evidence" value="ECO:0007669"/>
    <property type="project" value="TreeGrafter"/>
</dbReference>
<dbReference type="InterPro" id="IPR050273">
    <property type="entry name" value="GppA/Ppx_hydrolase"/>
</dbReference>
<feature type="domain" description="Ppx/GppA phosphatase C-terminal" evidence="3">
    <location>
        <begin position="319"/>
        <end position="495"/>
    </location>
</feature>
<dbReference type="Gene3D" id="3.30.420.150">
    <property type="entry name" value="Exopolyphosphatase. Domain 2"/>
    <property type="match status" value="1"/>
</dbReference>
<name>A0A348HFC0_9GAMM</name>
<dbReference type="FunFam" id="3.30.420.40:FF:000023">
    <property type="entry name" value="Guanosine-5'-triphosphate,3'-diphosphate pyrophosphatase"/>
    <property type="match status" value="1"/>
</dbReference>
<dbReference type="Pfam" id="PF21447">
    <property type="entry name" value="Ppx-GppA_III"/>
    <property type="match status" value="1"/>
</dbReference>
<evidence type="ECO:0000313" key="5">
    <source>
        <dbReference type="Proteomes" id="UP000267342"/>
    </source>
</evidence>
<proteinExistence type="predicted"/>
<dbReference type="Gene3D" id="1.10.3210.10">
    <property type="entry name" value="Hypothetical protein af1432"/>
    <property type="match status" value="1"/>
</dbReference>
<dbReference type="Proteomes" id="UP000267342">
    <property type="component" value="Chromosome"/>
</dbReference>
<dbReference type="RefSeq" id="WP_027706288.1">
    <property type="nucleotide sequence ID" value="NZ_AP018933.1"/>
</dbReference>
<dbReference type="Pfam" id="PF02541">
    <property type="entry name" value="Ppx-GppA"/>
    <property type="match status" value="1"/>
</dbReference>
<dbReference type="STRING" id="1123510.GCA_000620025_01825"/>
<dbReference type="PIRSF" id="PIRSF001267">
    <property type="entry name" value="Pyrophosphatase_GppA_Ppx"/>
    <property type="match status" value="1"/>
</dbReference>
<sequence length="512" mass="57480">MPISSVPARSQSQAPREYAVIDLGSNSFQMLVARIANDTVYAVDRIRYPVRLAAGLNDQMAMSEESMQRGLDCLALFAERLQGFPAESVSIIGTYTLRVATNTDVFLERAAAILPYPIEVVSGHQEARLIFMGVEHTQPEQGQILVIDIGGGSTECIIGKDFTPLLIESCSMGCVSFADVYFGNEEISPERFERARAAAAQKMVSSAAQFSEYGWECGLGTSSTIKSISRVLASMEEPEGRVTRKGLERLVAEVLKYTTFDSLILPGLPKERKGIFVPGLAILCGVFDALGLETLHYCASGLREGMLYETEPTWRCHDIRSRSFGALTIQYMLDVAQAERVTETMLALYAQWRQQNPTLVNAWLEPLVHWSGMLHEMGLSLNYSWRQRHAAYILQNASIPGFDQEQLSVLSAWVGAQRKGIKVEDIPFSALFRKEQLLPLILILRLAVILHRKRQASALPDAWAIESKGMHWTLYLPERYQQQQHIVMDDLEKEKSHWKKLGWKLSIRHKTP</sequence>
<dbReference type="Gene3D" id="3.30.420.40">
    <property type="match status" value="1"/>
</dbReference>
<evidence type="ECO:0000313" key="4">
    <source>
        <dbReference type="EMBL" id="BBG30322.1"/>
    </source>
</evidence>
<dbReference type="EMBL" id="AP018933">
    <property type="protein sequence ID" value="BBG30322.1"/>
    <property type="molecule type" value="Genomic_DNA"/>
</dbReference>
<dbReference type="InterPro" id="IPR030673">
    <property type="entry name" value="PyroPPase_GppA_Ppx"/>
</dbReference>
<dbReference type="OrthoDB" id="9793035at2"/>
<keyword evidence="5" id="KW-1185">Reference proteome</keyword>
<accession>A0A348HFC0</accession>
<gene>
    <name evidence="4" type="ORF">ZBT109_1565</name>
</gene>
<protein>
    <submittedName>
        <fullName evidence="4">Exopolyphosphatase</fullName>
    </submittedName>
</protein>
<organism evidence="4 5">
    <name type="scientific">Zymobacter palmae</name>
    <dbReference type="NCBI Taxonomy" id="33074"/>
    <lineage>
        <taxon>Bacteria</taxon>
        <taxon>Pseudomonadati</taxon>
        <taxon>Pseudomonadota</taxon>
        <taxon>Gammaproteobacteria</taxon>
        <taxon>Oceanospirillales</taxon>
        <taxon>Halomonadaceae</taxon>
        <taxon>Zymobacter group</taxon>
        <taxon>Zymobacter</taxon>
    </lineage>
</organism>
<evidence type="ECO:0000259" key="3">
    <source>
        <dbReference type="Pfam" id="PF21447"/>
    </source>
</evidence>
<dbReference type="GO" id="GO:0006798">
    <property type="term" value="P:polyphosphate catabolic process"/>
    <property type="evidence" value="ECO:0007669"/>
    <property type="project" value="TreeGrafter"/>
</dbReference>
<dbReference type="KEGG" id="zpl:ZBT109_1565"/>
<dbReference type="InterPro" id="IPR048950">
    <property type="entry name" value="Ppx_GppA_C"/>
</dbReference>
<reference evidence="4 5" key="1">
    <citation type="submission" date="2018-09" db="EMBL/GenBank/DDBJ databases">
        <title>Zymobacter palmae IAM14233 (=T109) whole genome analysis.</title>
        <authorList>
            <person name="Yanase H."/>
        </authorList>
    </citation>
    <scope>NUCLEOTIDE SEQUENCE [LARGE SCALE GENOMIC DNA]</scope>
    <source>
        <strain evidence="4 5">IAM14233</strain>
    </source>
</reference>
<dbReference type="SUPFAM" id="SSF53067">
    <property type="entry name" value="Actin-like ATPase domain"/>
    <property type="match status" value="2"/>
</dbReference>
<dbReference type="AlphaFoldDB" id="A0A348HFC0"/>
<evidence type="ECO:0000256" key="1">
    <source>
        <dbReference type="ARBA" id="ARBA00022801"/>
    </source>
</evidence>
<dbReference type="InterPro" id="IPR003695">
    <property type="entry name" value="Ppx_GppA_N"/>
</dbReference>
<dbReference type="SUPFAM" id="SSF109604">
    <property type="entry name" value="HD-domain/PDEase-like"/>
    <property type="match status" value="1"/>
</dbReference>
<dbReference type="FunFam" id="3.30.420.150:FF:000001">
    <property type="entry name" value="Guanosine-5'-triphosphate,3'-diphosphate pyrophosphatase"/>
    <property type="match status" value="1"/>
</dbReference>